<evidence type="ECO:0000313" key="4">
    <source>
        <dbReference type="Proteomes" id="UP001152759"/>
    </source>
</evidence>
<dbReference type="EMBL" id="OU963864">
    <property type="protein sequence ID" value="CAH0387754.1"/>
    <property type="molecule type" value="Genomic_DNA"/>
</dbReference>
<keyword evidence="1" id="KW-0831">Ubiquinone biosynthesis</keyword>
<keyword evidence="2" id="KW-0862">Zinc</keyword>
<reference evidence="3" key="1">
    <citation type="submission" date="2021-12" db="EMBL/GenBank/DDBJ databases">
        <authorList>
            <person name="King R."/>
        </authorList>
    </citation>
    <scope>NUCLEOTIDE SEQUENCE</scope>
</reference>
<dbReference type="InterPro" id="IPR007715">
    <property type="entry name" value="Coq4"/>
</dbReference>
<dbReference type="Pfam" id="PF05019">
    <property type="entry name" value="Coq4"/>
    <property type="match status" value="1"/>
</dbReference>
<dbReference type="PANTHER" id="PTHR12922">
    <property type="entry name" value="UBIQUINONE BIOSYNTHESIS PROTEIN"/>
    <property type="match status" value="1"/>
</dbReference>
<gene>
    <name evidence="3" type="ORF">BEMITA_LOCUS6728</name>
</gene>
<name>A0A9P0ACM6_BEMTA</name>
<dbReference type="AlphaFoldDB" id="A0A9P0ACM6"/>
<evidence type="ECO:0000256" key="2">
    <source>
        <dbReference type="ARBA" id="ARBA00022833"/>
    </source>
</evidence>
<organism evidence="3 4">
    <name type="scientific">Bemisia tabaci</name>
    <name type="common">Sweetpotato whitefly</name>
    <name type="synonym">Aleurodes tabaci</name>
    <dbReference type="NCBI Taxonomy" id="7038"/>
    <lineage>
        <taxon>Eukaryota</taxon>
        <taxon>Metazoa</taxon>
        <taxon>Ecdysozoa</taxon>
        <taxon>Arthropoda</taxon>
        <taxon>Hexapoda</taxon>
        <taxon>Insecta</taxon>
        <taxon>Pterygota</taxon>
        <taxon>Neoptera</taxon>
        <taxon>Paraneoptera</taxon>
        <taxon>Hemiptera</taxon>
        <taxon>Sternorrhyncha</taxon>
        <taxon>Aleyrodoidea</taxon>
        <taxon>Aleyrodidae</taxon>
        <taxon>Aleyrodinae</taxon>
        <taxon>Bemisia</taxon>
    </lineage>
</organism>
<sequence>MSFLPRSFVVSKKFSNVAHFCSTTTGGPHTEINSNFHHAFIQNHRQTTLFQKLLLSVGSASVSLLDPSRGDMIAVLGETTGPIALERMLQKMQSSSEGQQILREQPRINSSTVDLQSLSTLPKGTVGRVYIDFLQKNKVTPDSRPAVQFVDDEQLSICHAEVSRGS</sequence>
<dbReference type="GO" id="GO:0006744">
    <property type="term" value="P:ubiquinone biosynthetic process"/>
    <property type="evidence" value="ECO:0007669"/>
    <property type="project" value="UniProtKB-KW"/>
</dbReference>
<proteinExistence type="predicted"/>
<evidence type="ECO:0000313" key="3">
    <source>
        <dbReference type="EMBL" id="CAH0387754.1"/>
    </source>
</evidence>
<protein>
    <submittedName>
        <fullName evidence="3">Uncharacterized protein</fullName>
    </submittedName>
</protein>
<accession>A0A9P0ACM6</accession>
<dbReference type="GO" id="GO:0005739">
    <property type="term" value="C:mitochondrion"/>
    <property type="evidence" value="ECO:0007669"/>
    <property type="project" value="TreeGrafter"/>
</dbReference>
<dbReference type="PANTHER" id="PTHR12922:SF7">
    <property type="entry name" value="UBIQUINONE BIOSYNTHESIS PROTEIN COQ4 HOMOLOG, MITOCHONDRIAL"/>
    <property type="match status" value="1"/>
</dbReference>
<dbReference type="Proteomes" id="UP001152759">
    <property type="component" value="Chromosome 3"/>
</dbReference>
<evidence type="ECO:0000256" key="1">
    <source>
        <dbReference type="ARBA" id="ARBA00022688"/>
    </source>
</evidence>
<keyword evidence="4" id="KW-1185">Reference proteome</keyword>